<dbReference type="GO" id="GO:0030496">
    <property type="term" value="C:midbody"/>
    <property type="evidence" value="ECO:0007669"/>
    <property type="project" value="TreeGrafter"/>
</dbReference>
<organism evidence="1 2">
    <name type="scientific">Elysia marginata</name>
    <dbReference type="NCBI Taxonomy" id="1093978"/>
    <lineage>
        <taxon>Eukaryota</taxon>
        <taxon>Metazoa</taxon>
        <taxon>Spiralia</taxon>
        <taxon>Lophotrochozoa</taxon>
        <taxon>Mollusca</taxon>
        <taxon>Gastropoda</taxon>
        <taxon>Heterobranchia</taxon>
        <taxon>Euthyneura</taxon>
        <taxon>Panpulmonata</taxon>
        <taxon>Sacoglossa</taxon>
        <taxon>Placobranchoidea</taxon>
        <taxon>Plakobranchidae</taxon>
        <taxon>Elysia</taxon>
    </lineage>
</organism>
<protein>
    <submittedName>
        <fullName evidence="1">Zinc finger FYVE domain-containing protein 26-like</fullName>
    </submittedName>
</protein>
<evidence type="ECO:0000313" key="2">
    <source>
        <dbReference type="Proteomes" id="UP000762676"/>
    </source>
</evidence>
<dbReference type="InterPro" id="IPR028730">
    <property type="entry name" value="ZFYVE26"/>
</dbReference>
<dbReference type="AlphaFoldDB" id="A0AAV4F9K7"/>
<accession>A0AAV4F9K7</accession>
<proteinExistence type="predicted"/>
<evidence type="ECO:0000313" key="1">
    <source>
        <dbReference type="EMBL" id="GFR69912.1"/>
    </source>
</evidence>
<keyword evidence="2" id="KW-1185">Reference proteome</keyword>
<gene>
    <name evidence="1" type="ORF">ElyMa_002060100</name>
</gene>
<dbReference type="GO" id="GO:0005765">
    <property type="term" value="C:lysosomal membrane"/>
    <property type="evidence" value="ECO:0007669"/>
    <property type="project" value="TreeGrafter"/>
</dbReference>
<sequence>MASSCRSLAYHLDLMQWCLDRAKPLLEGSDLNPSRQATQLLQGLETHSVLYMLHHSTSLAQLDHAEVLQLLNNLSVEKSIYFLFLTLKH</sequence>
<dbReference type="Proteomes" id="UP000762676">
    <property type="component" value="Unassembled WGS sequence"/>
</dbReference>
<name>A0AAV4F9K7_9GAST</name>
<comment type="caution">
    <text evidence="1">The sequence shown here is derived from an EMBL/GenBank/DDBJ whole genome shotgun (WGS) entry which is preliminary data.</text>
</comment>
<dbReference type="GO" id="GO:0032465">
    <property type="term" value="P:regulation of cytokinesis"/>
    <property type="evidence" value="ECO:0007669"/>
    <property type="project" value="TreeGrafter"/>
</dbReference>
<dbReference type="PANTHER" id="PTHR46591">
    <property type="entry name" value="ZINC FINGER FYVE DOMAIN-CONTAINING PROTEIN 26"/>
    <property type="match status" value="1"/>
</dbReference>
<dbReference type="PANTHER" id="PTHR46591:SF1">
    <property type="entry name" value="ZINC FINGER FYVE DOMAIN-CONTAINING PROTEIN 26"/>
    <property type="match status" value="1"/>
</dbReference>
<dbReference type="GO" id="GO:0032266">
    <property type="term" value="F:phosphatidylinositol-3-phosphate binding"/>
    <property type="evidence" value="ECO:0007669"/>
    <property type="project" value="InterPro"/>
</dbReference>
<dbReference type="GO" id="GO:0000724">
    <property type="term" value="P:double-strand break repair via homologous recombination"/>
    <property type="evidence" value="ECO:0007669"/>
    <property type="project" value="InterPro"/>
</dbReference>
<reference evidence="1 2" key="1">
    <citation type="journal article" date="2021" name="Elife">
        <title>Chloroplast acquisition without the gene transfer in kleptoplastic sea slugs, Plakobranchus ocellatus.</title>
        <authorList>
            <person name="Maeda T."/>
            <person name="Takahashi S."/>
            <person name="Yoshida T."/>
            <person name="Shimamura S."/>
            <person name="Takaki Y."/>
            <person name="Nagai Y."/>
            <person name="Toyoda A."/>
            <person name="Suzuki Y."/>
            <person name="Arimoto A."/>
            <person name="Ishii H."/>
            <person name="Satoh N."/>
            <person name="Nishiyama T."/>
            <person name="Hasebe M."/>
            <person name="Maruyama T."/>
            <person name="Minagawa J."/>
            <person name="Obokata J."/>
            <person name="Shigenobu S."/>
        </authorList>
    </citation>
    <scope>NUCLEOTIDE SEQUENCE [LARGE SCALE GENOMIC DNA]</scope>
</reference>
<dbReference type="EMBL" id="BMAT01004184">
    <property type="protein sequence ID" value="GFR69912.1"/>
    <property type="molecule type" value="Genomic_DNA"/>
</dbReference>
<dbReference type="GO" id="GO:0005813">
    <property type="term" value="C:centrosome"/>
    <property type="evidence" value="ECO:0007669"/>
    <property type="project" value="TreeGrafter"/>
</dbReference>
<dbReference type="GO" id="GO:0000281">
    <property type="term" value="P:mitotic cytokinesis"/>
    <property type="evidence" value="ECO:0007669"/>
    <property type="project" value="InterPro"/>
</dbReference>